<keyword evidence="3" id="KW-1133">Transmembrane helix</keyword>
<dbReference type="GO" id="GO:0004725">
    <property type="term" value="F:protein tyrosine phosphatase activity"/>
    <property type="evidence" value="ECO:0007669"/>
    <property type="project" value="InterPro"/>
</dbReference>
<sequence>MVKPDFYGVVNGEEIQVILPQASEEYGPISHYYLIVVPEDEATLDKHPDQFLTTELVANSKARKERQGNIDPQLEMAPYIAAKFPQRNIPYTFHLGNGETYESFVNWPLEAGHRYRIFVRAVVDTPQKHLYTSSPFSEPLALDMRAVPPGDPPRRPDPNLPPPDGSSPLPNGGSSSPGSSGGYPGSGSSGDGIGGSSSGRGEPDVSVNRDTGATEAGMVWVVGPVIAALLLAICLLLLFVVRSHISSSPRLPSHGMHSGQGGGGQGSQLQTLLSSGGSAGGGRTADGTLVSDPVEMRRLHFQTPAMVSHPPVPIAQLAAHVERLKANDNLKFSQEYESIEPGQQFTWDHSSMEVNKSKNRYANVIAYDHSRVVLQPLEAGSGPGVGPGGFILGSDYINANYCDGYRKHNAYIATQ</sequence>
<dbReference type="InterPro" id="IPR000242">
    <property type="entry name" value="PTP_cat"/>
</dbReference>
<dbReference type="SUPFAM" id="SSF52799">
    <property type="entry name" value="(Phosphotyrosine protein) phosphatases II"/>
    <property type="match status" value="1"/>
</dbReference>
<feature type="compositionally biased region" description="Low complexity" evidence="2">
    <location>
        <begin position="166"/>
        <end position="178"/>
    </location>
</feature>
<keyword evidence="3" id="KW-0812">Transmembrane</keyword>
<feature type="non-terminal residue" evidence="5">
    <location>
        <position position="415"/>
    </location>
</feature>
<feature type="domain" description="Tyrosine-protein phosphatase" evidence="4">
    <location>
        <begin position="332"/>
        <end position="415"/>
    </location>
</feature>
<keyword evidence="6" id="KW-1185">Reference proteome</keyword>
<dbReference type="PANTHER" id="PTHR46957">
    <property type="entry name" value="CYTOKINE RECEPTOR"/>
    <property type="match status" value="1"/>
</dbReference>
<dbReference type="GO" id="GO:0016020">
    <property type="term" value="C:membrane"/>
    <property type="evidence" value="ECO:0007669"/>
    <property type="project" value="UniProtKB-SubCell"/>
</dbReference>
<gene>
    <name evidence="5" type="ORF">J437_LFUL006850</name>
</gene>
<dbReference type="AlphaFoldDB" id="A0A8K0P9Q2"/>
<evidence type="ECO:0000259" key="4">
    <source>
        <dbReference type="PROSITE" id="PS50055"/>
    </source>
</evidence>
<dbReference type="InterPro" id="IPR050713">
    <property type="entry name" value="RTP_Phos/Ushers"/>
</dbReference>
<dbReference type="OrthoDB" id="10253954at2759"/>
<protein>
    <recommendedName>
        <fullName evidence="4">Tyrosine-protein phosphatase domain-containing protein</fullName>
    </recommendedName>
</protein>
<comment type="subcellular location">
    <subcellularLocation>
        <location evidence="1">Membrane</location>
        <topology evidence="1">Single-pass type I membrane protein</topology>
    </subcellularLocation>
</comment>
<dbReference type="EMBL" id="KZ309333">
    <property type="protein sequence ID" value="KAG8238327.1"/>
    <property type="molecule type" value="Genomic_DNA"/>
</dbReference>
<feature type="compositionally biased region" description="Gly residues" evidence="2">
    <location>
        <begin position="179"/>
        <end position="198"/>
    </location>
</feature>
<feature type="region of interest" description="Disordered" evidence="2">
    <location>
        <begin position="141"/>
        <end position="209"/>
    </location>
</feature>
<dbReference type="InterPro" id="IPR029021">
    <property type="entry name" value="Prot-tyrosine_phosphatase-like"/>
</dbReference>
<dbReference type="Gene3D" id="3.90.190.10">
    <property type="entry name" value="Protein tyrosine phosphatase superfamily"/>
    <property type="match status" value="1"/>
</dbReference>
<dbReference type="Pfam" id="PF00102">
    <property type="entry name" value="Y_phosphatase"/>
    <property type="match status" value="1"/>
</dbReference>
<evidence type="ECO:0000313" key="5">
    <source>
        <dbReference type="EMBL" id="KAG8238327.1"/>
    </source>
</evidence>
<comment type="caution">
    <text evidence="5">The sequence shown here is derived from an EMBL/GenBank/DDBJ whole genome shotgun (WGS) entry which is preliminary data.</text>
</comment>
<dbReference type="PANTHER" id="PTHR46957:SF6">
    <property type="entry name" value="PROTEIN-TYROSINE-PHOSPHATASE"/>
    <property type="match status" value="1"/>
</dbReference>
<evidence type="ECO:0000256" key="1">
    <source>
        <dbReference type="ARBA" id="ARBA00004479"/>
    </source>
</evidence>
<name>A0A8K0P9Q2_LADFU</name>
<reference evidence="5" key="2">
    <citation type="submission" date="2017-10" db="EMBL/GenBank/DDBJ databases">
        <title>Ladona fulva Genome sequencing and assembly.</title>
        <authorList>
            <person name="Murali S."/>
            <person name="Richards S."/>
            <person name="Bandaranaike D."/>
            <person name="Bellair M."/>
            <person name="Blankenburg K."/>
            <person name="Chao H."/>
            <person name="Dinh H."/>
            <person name="Doddapaneni H."/>
            <person name="Dugan-Rocha S."/>
            <person name="Elkadiri S."/>
            <person name="Gnanaolivu R."/>
            <person name="Hernandez B."/>
            <person name="Skinner E."/>
            <person name="Javaid M."/>
            <person name="Lee S."/>
            <person name="Li M."/>
            <person name="Ming W."/>
            <person name="Munidasa M."/>
            <person name="Muniz J."/>
            <person name="Nguyen L."/>
            <person name="Hughes D."/>
            <person name="Osuji N."/>
            <person name="Pu L.-L."/>
            <person name="Puazo M."/>
            <person name="Qu C."/>
            <person name="Quiroz J."/>
            <person name="Raj R."/>
            <person name="Weissenberger G."/>
            <person name="Xin Y."/>
            <person name="Zou X."/>
            <person name="Han Y."/>
            <person name="Worley K."/>
            <person name="Muzny D."/>
            <person name="Gibbs R."/>
        </authorList>
    </citation>
    <scope>NUCLEOTIDE SEQUENCE</scope>
    <source>
        <strain evidence="5">Sampled in the wild</strain>
    </source>
</reference>
<evidence type="ECO:0000313" key="6">
    <source>
        <dbReference type="Proteomes" id="UP000792457"/>
    </source>
</evidence>
<organism evidence="5 6">
    <name type="scientific">Ladona fulva</name>
    <name type="common">Scarce chaser dragonfly</name>
    <name type="synonym">Libellula fulva</name>
    <dbReference type="NCBI Taxonomy" id="123851"/>
    <lineage>
        <taxon>Eukaryota</taxon>
        <taxon>Metazoa</taxon>
        <taxon>Ecdysozoa</taxon>
        <taxon>Arthropoda</taxon>
        <taxon>Hexapoda</taxon>
        <taxon>Insecta</taxon>
        <taxon>Pterygota</taxon>
        <taxon>Palaeoptera</taxon>
        <taxon>Odonata</taxon>
        <taxon>Epiprocta</taxon>
        <taxon>Anisoptera</taxon>
        <taxon>Libelluloidea</taxon>
        <taxon>Libellulidae</taxon>
        <taxon>Ladona</taxon>
    </lineage>
</organism>
<evidence type="ECO:0000256" key="2">
    <source>
        <dbReference type="SAM" id="MobiDB-lite"/>
    </source>
</evidence>
<accession>A0A8K0P9Q2</accession>
<evidence type="ECO:0000256" key="3">
    <source>
        <dbReference type="SAM" id="Phobius"/>
    </source>
</evidence>
<proteinExistence type="predicted"/>
<feature type="compositionally biased region" description="Low complexity" evidence="2">
    <location>
        <begin position="267"/>
        <end position="276"/>
    </location>
</feature>
<dbReference type="Proteomes" id="UP000792457">
    <property type="component" value="Unassembled WGS sequence"/>
</dbReference>
<keyword evidence="3" id="KW-0472">Membrane</keyword>
<reference evidence="5" key="1">
    <citation type="submission" date="2013-04" db="EMBL/GenBank/DDBJ databases">
        <authorList>
            <person name="Qu J."/>
            <person name="Murali S.C."/>
            <person name="Bandaranaike D."/>
            <person name="Bellair M."/>
            <person name="Blankenburg K."/>
            <person name="Chao H."/>
            <person name="Dinh H."/>
            <person name="Doddapaneni H."/>
            <person name="Downs B."/>
            <person name="Dugan-Rocha S."/>
            <person name="Elkadiri S."/>
            <person name="Gnanaolivu R.D."/>
            <person name="Hernandez B."/>
            <person name="Javaid M."/>
            <person name="Jayaseelan J.C."/>
            <person name="Lee S."/>
            <person name="Li M."/>
            <person name="Ming W."/>
            <person name="Munidasa M."/>
            <person name="Muniz J."/>
            <person name="Nguyen L."/>
            <person name="Ongeri F."/>
            <person name="Osuji N."/>
            <person name="Pu L.-L."/>
            <person name="Puazo M."/>
            <person name="Qu C."/>
            <person name="Quiroz J."/>
            <person name="Raj R."/>
            <person name="Weissenberger G."/>
            <person name="Xin Y."/>
            <person name="Zou X."/>
            <person name="Han Y."/>
            <person name="Richards S."/>
            <person name="Worley K."/>
            <person name="Muzny D."/>
            <person name="Gibbs R."/>
        </authorList>
    </citation>
    <scope>NUCLEOTIDE SEQUENCE</scope>
    <source>
        <strain evidence="5">Sampled in the wild</strain>
    </source>
</reference>
<feature type="region of interest" description="Disordered" evidence="2">
    <location>
        <begin position="249"/>
        <end position="289"/>
    </location>
</feature>
<feature type="transmembrane region" description="Helical" evidence="3">
    <location>
        <begin position="218"/>
        <end position="241"/>
    </location>
</feature>
<dbReference type="PROSITE" id="PS50055">
    <property type="entry name" value="TYR_PHOSPHATASE_PTP"/>
    <property type="match status" value="1"/>
</dbReference>